<dbReference type="NCBIfam" id="TIGR03438">
    <property type="entry name" value="egtD_ergothio"/>
    <property type="match status" value="1"/>
</dbReference>
<dbReference type="InterPro" id="IPR019257">
    <property type="entry name" value="MeTrfase_dom"/>
</dbReference>
<keyword evidence="1 4" id="KW-0489">Methyltransferase</keyword>
<keyword evidence="5" id="KW-1185">Reference proteome</keyword>
<protein>
    <submittedName>
        <fullName evidence="4">L-histidine N(Alpha)-methyltransferase</fullName>
        <ecNumber evidence="4">2.1.1.44</ecNumber>
    </submittedName>
</protein>
<evidence type="ECO:0000256" key="2">
    <source>
        <dbReference type="ARBA" id="ARBA00022679"/>
    </source>
</evidence>
<comment type="caution">
    <text evidence="4">The sequence shown here is derived from an EMBL/GenBank/DDBJ whole genome shotgun (WGS) entry which is preliminary data.</text>
</comment>
<name>A0ABT0GK00_9GAMM</name>
<evidence type="ECO:0000313" key="4">
    <source>
        <dbReference type="EMBL" id="MCK7594861.1"/>
    </source>
</evidence>
<sequence>MSQAVRVLDLQPEASDIRRDVLEGLARTPKQLPSKYFYDARGSELFEAICEQPEYYLTRTELAILDTHMDGIARALGERVLLLEFGSGSGIKTRKLLAGLVDPVGYVPIDISISALTDSAIALRQAFPRLCVLPVCADFTQPLQLPTPQRSAERKVMFFPGSTLGNFAPADALSLLRRIRALVGEGGGLLLGVDMKKDVARLEAAYNDAAGVTAAFTLNLLERLNRELDADFDLSAFRHRARYNPMAGRIETHLVSQRPQVVQIAGSRFSFDEGEAMLVEYSAKYDQDDIDRLARQTGFAVEQRFSDPAGDFSLQCLRAI</sequence>
<dbReference type="EMBL" id="JALNMH010000012">
    <property type="protein sequence ID" value="MCK7594861.1"/>
    <property type="molecule type" value="Genomic_DNA"/>
</dbReference>
<evidence type="ECO:0000256" key="1">
    <source>
        <dbReference type="ARBA" id="ARBA00022603"/>
    </source>
</evidence>
<reference evidence="4" key="1">
    <citation type="submission" date="2022-04" db="EMBL/GenBank/DDBJ databases">
        <title>Lysobacter sp. CAU 1642 isolated from sea sand.</title>
        <authorList>
            <person name="Kim W."/>
        </authorList>
    </citation>
    <scope>NUCLEOTIDE SEQUENCE</scope>
    <source>
        <strain evidence="4">CAU 1642</strain>
    </source>
</reference>
<dbReference type="SUPFAM" id="SSF53335">
    <property type="entry name" value="S-adenosyl-L-methionine-dependent methyltransferases"/>
    <property type="match status" value="1"/>
</dbReference>
<dbReference type="PANTHER" id="PTHR43397">
    <property type="entry name" value="ERGOTHIONEINE BIOSYNTHESIS PROTEIN 1"/>
    <property type="match status" value="1"/>
</dbReference>
<dbReference type="InterPro" id="IPR029063">
    <property type="entry name" value="SAM-dependent_MTases_sf"/>
</dbReference>
<dbReference type="GO" id="GO:0032259">
    <property type="term" value="P:methylation"/>
    <property type="evidence" value="ECO:0007669"/>
    <property type="project" value="UniProtKB-KW"/>
</dbReference>
<organism evidence="4 5">
    <name type="scientific">Pseudomarimonas salicorniae</name>
    <dbReference type="NCBI Taxonomy" id="2933270"/>
    <lineage>
        <taxon>Bacteria</taxon>
        <taxon>Pseudomonadati</taxon>
        <taxon>Pseudomonadota</taxon>
        <taxon>Gammaproteobacteria</taxon>
        <taxon>Lysobacterales</taxon>
        <taxon>Lysobacteraceae</taxon>
        <taxon>Pseudomarimonas</taxon>
    </lineage>
</organism>
<evidence type="ECO:0000259" key="3">
    <source>
        <dbReference type="Pfam" id="PF10017"/>
    </source>
</evidence>
<accession>A0ABT0GK00</accession>
<dbReference type="Proteomes" id="UP001431449">
    <property type="component" value="Unassembled WGS sequence"/>
</dbReference>
<dbReference type="InterPro" id="IPR051128">
    <property type="entry name" value="EgtD_Methyltrsf_superfamily"/>
</dbReference>
<dbReference type="InterPro" id="IPR035094">
    <property type="entry name" value="EgtD"/>
</dbReference>
<dbReference type="GO" id="GO:0052706">
    <property type="term" value="F:L-histidine N(alpha)-methyltransferase activity"/>
    <property type="evidence" value="ECO:0007669"/>
    <property type="project" value="UniProtKB-EC"/>
</dbReference>
<keyword evidence="2 4" id="KW-0808">Transferase</keyword>
<dbReference type="PANTHER" id="PTHR43397:SF1">
    <property type="entry name" value="ERGOTHIONEINE BIOSYNTHESIS PROTEIN 1"/>
    <property type="match status" value="1"/>
</dbReference>
<dbReference type="InterPro" id="IPR017804">
    <property type="entry name" value="MeTrfase_EgtD-like"/>
</dbReference>
<dbReference type="EC" id="2.1.1.44" evidence="4"/>
<dbReference type="RefSeq" id="WP_248210532.1">
    <property type="nucleotide sequence ID" value="NZ_JALNMH010000012.1"/>
</dbReference>
<evidence type="ECO:0000313" key="5">
    <source>
        <dbReference type="Proteomes" id="UP001431449"/>
    </source>
</evidence>
<gene>
    <name evidence="4" type="primary">egtD</name>
    <name evidence="4" type="ORF">M0G41_14420</name>
</gene>
<dbReference type="Pfam" id="PF10017">
    <property type="entry name" value="Methyltransf_33"/>
    <property type="match status" value="1"/>
</dbReference>
<proteinExistence type="predicted"/>
<dbReference type="Gene3D" id="3.40.50.150">
    <property type="entry name" value="Vaccinia Virus protein VP39"/>
    <property type="match status" value="1"/>
</dbReference>
<feature type="domain" description="Histidine-specific methyltransferase SAM-dependent" evidence="3">
    <location>
        <begin position="18"/>
        <end position="318"/>
    </location>
</feature>
<dbReference type="PIRSF" id="PIRSF018005">
    <property type="entry name" value="UCP018005"/>
    <property type="match status" value="1"/>
</dbReference>